<dbReference type="SUPFAM" id="SSF54821">
    <property type="entry name" value="Ribosomal protein S3 C-terminal domain"/>
    <property type="match status" value="1"/>
</dbReference>
<dbReference type="GO" id="GO:0022627">
    <property type="term" value="C:cytosolic small ribosomal subunit"/>
    <property type="evidence" value="ECO:0007669"/>
    <property type="project" value="TreeGrafter"/>
</dbReference>
<evidence type="ECO:0000256" key="5">
    <source>
        <dbReference type="ARBA" id="ARBA00023274"/>
    </source>
</evidence>
<dbReference type="SUPFAM" id="SSF54814">
    <property type="entry name" value="Prokaryotic type KH domain (KH-domain type II)"/>
    <property type="match status" value="1"/>
</dbReference>
<dbReference type="Gene3D" id="3.30.1140.32">
    <property type="entry name" value="Ribosomal protein S3, C-terminal domain"/>
    <property type="match status" value="1"/>
</dbReference>
<dbReference type="PROSITE" id="PS50823">
    <property type="entry name" value="KH_TYPE_2"/>
    <property type="match status" value="1"/>
</dbReference>
<evidence type="ECO:0000313" key="11">
    <source>
        <dbReference type="EMBL" id="KKR87524.1"/>
    </source>
</evidence>
<dbReference type="FunFam" id="3.30.300.20:FF:000001">
    <property type="entry name" value="30S ribosomal protein S3"/>
    <property type="match status" value="1"/>
</dbReference>
<dbReference type="InterPro" id="IPR005704">
    <property type="entry name" value="Ribosomal_uS3_bac-typ"/>
</dbReference>
<dbReference type="InterPro" id="IPR009019">
    <property type="entry name" value="KH_sf_prok-type"/>
</dbReference>
<evidence type="ECO:0000256" key="8">
    <source>
        <dbReference type="HAMAP-Rule" id="MF_01309"/>
    </source>
</evidence>
<dbReference type="Gene3D" id="3.30.300.20">
    <property type="match status" value="1"/>
</dbReference>
<evidence type="ECO:0000313" key="12">
    <source>
        <dbReference type="Proteomes" id="UP000034616"/>
    </source>
</evidence>
<dbReference type="GO" id="GO:0019843">
    <property type="term" value="F:rRNA binding"/>
    <property type="evidence" value="ECO:0007669"/>
    <property type="project" value="UniProtKB-UniRule"/>
</dbReference>
<dbReference type="EMBL" id="LCAH01000002">
    <property type="protein sequence ID" value="KKR87524.1"/>
    <property type="molecule type" value="Genomic_DNA"/>
</dbReference>
<evidence type="ECO:0000256" key="2">
    <source>
        <dbReference type="ARBA" id="ARBA00022730"/>
    </source>
</evidence>
<comment type="caution">
    <text evidence="11">The sequence shown here is derived from an EMBL/GenBank/DDBJ whole genome shotgun (WGS) entry which is preliminary data.</text>
</comment>
<dbReference type="InterPro" id="IPR004044">
    <property type="entry name" value="KH_dom_type_2"/>
</dbReference>
<dbReference type="InterPro" id="IPR015946">
    <property type="entry name" value="KH_dom-like_a/b"/>
</dbReference>
<comment type="subunit">
    <text evidence="8">Part of the 30S ribosomal subunit. Forms a tight complex with proteins S10 and S14.</text>
</comment>
<dbReference type="GO" id="GO:0003735">
    <property type="term" value="F:structural constituent of ribosome"/>
    <property type="evidence" value="ECO:0007669"/>
    <property type="project" value="InterPro"/>
</dbReference>
<dbReference type="GO" id="GO:0003729">
    <property type="term" value="F:mRNA binding"/>
    <property type="evidence" value="ECO:0007669"/>
    <property type="project" value="UniProtKB-UniRule"/>
</dbReference>
<dbReference type="InterPro" id="IPR036419">
    <property type="entry name" value="Ribosomal_S3_C_sf"/>
</dbReference>
<dbReference type="Proteomes" id="UP000034616">
    <property type="component" value="Unassembled WGS sequence"/>
</dbReference>
<keyword evidence="3 8" id="KW-0694">RNA-binding</keyword>
<evidence type="ECO:0000259" key="10">
    <source>
        <dbReference type="PROSITE" id="PS50823"/>
    </source>
</evidence>
<keyword evidence="2 8" id="KW-0699">rRNA-binding</keyword>
<gene>
    <name evidence="8" type="primary">rpsC</name>
    <name evidence="11" type="ORF">UU35_C0002G0025</name>
</gene>
<evidence type="ECO:0000256" key="6">
    <source>
        <dbReference type="ARBA" id="ARBA00024998"/>
    </source>
</evidence>
<dbReference type="InterPro" id="IPR001351">
    <property type="entry name" value="Ribosomal_uS3_C"/>
</dbReference>
<dbReference type="PANTHER" id="PTHR11760:SF19">
    <property type="entry name" value="SMALL RIBOSOMAL SUBUNIT PROTEIN US3C"/>
    <property type="match status" value="1"/>
</dbReference>
<keyword evidence="4 8" id="KW-0689">Ribosomal protein</keyword>
<keyword evidence="5 8" id="KW-0687">Ribonucleoprotein</keyword>
<dbReference type="PATRIC" id="fig|1618985.3.peg.178"/>
<accession>A0A0G0UF16</accession>
<proteinExistence type="inferred from homology"/>
<dbReference type="AlphaFoldDB" id="A0A0G0UF16"/>
<evidence type="ECO:0000256" key="4">
    <source>
        <dbReference type="ARBA" id="ARBA00022980"/>
    </source>
</evidence>
<evidence type="ECO:0000256" key="7">
    <source>
        <dbReference type="ARBA" id="ARBA00035257"/>
    </source>
</evidence>
<dbReference type="HAMAP" id="MF_01309_B">
    <property type="entry name" value="Ribosomal_uS3_B"/>
    <property type="match status" value="1"/>
</dbReference>
<sequence>MGHKVHPKAFRLSTIQSWDSAWFSKQSFAPLLREDVEIRDFLRKELHSALVDRIEIERTRQQIHLIIHSAKPGFIIGRAGAGVEEIKKKIMSRFFRGRRVGINVSVKEVQHPSLSSSIVGQQIVGDLERRLPFRRVMKQAIERVMKAHAEGIKITIGGRLNGAEIARTETLAHGKVPLHNLRADIDFATVPAHTIYGTIGVKVWINRGEVFEKKERTTDLNSSRA</sequence>
<reference evidence="11 12" key="1">
    <citation type="journal article" date="2015" name="Nature">
        <title>rRNA introns, odd ribosomes, and small enigmatic genomes across a large radiation of phyla.</title>
        <authorList>
            <person name="Brown C.T."/>
            <person name="Hug L.A."/>
            <person name="Thomas B.C."/>
            <person name="Sharon I."/>
            <person name="Castelle C.J."/>
            <person name="Singh A."/>
            <person name="Wilkins M.J."/>
            <person name="Williams K.H."/>
            <person name="Banfield J.F."/>
        </authorList>
    </citation>
    <scope>NUCLEOTIDE SEQUENCE [LARGE SCALE GENOMIC DNA]</scope>
</reference>
<dbReference type="Pfam" id="PF07650">
    <property type="entry name" value="KH_2"/>
    <property type="match status" value="1"/>
</dbReference>
<dbReference type="CDD" id="cd02412">
    <property type="entry name" value="KH-II_30S_S3"/>
    <property type="match status" value="1"/>
</dbReference>
<dbReference type="PROSITE" id="PS00548">
    <property type="entry name" value="RIBOSOMAL_S3"/>
    <property type="match status" value="1"/>
</dbReference>
<name>A0A0G0UF16_9BACT</name>
<dbReference type="InterPro" id="IPR057258">
    <property type="entry name" value="Ribosomal_uS3"/>
</dbReference>
<dbReference type="InterPro" id="IPR018280">
    <property type="entry name" value="Ribosomal_uS3_CS"/>
</dbReference>
<dbReference type="GO" id="GO:0006412">
    <property type="term" value="P:translation"/>
    <property type="evidence" value="ECO:0007669"/>
    <property type="project" value="UniProtKB-UniRule"/>
</dbReference>
<feature type="domain" description="KH type-2" evidence="10">
    <location>
        <begin position="38"/>
        <end position="110"/>
    </location>
</feature>
<comment type="similarity">
    <text evidence="1 8 9">Belongs to the universal ribosomal protein uS3 family.</text>
</comment>
<evidence type="ECO:0000256" key="1">
    <source>
        <dbReference type="ARBA" id="ARBA00010761"/>
    </source>
</evidence>
<dbReference type="NCBIfam" id="TIGR01009">
    <property type="entry name" value="rpsC_bact"/>
    <property type="match status" value="1"/>
</dbReference>
<evidence type="ECO:0000256" key="9">
    <source>
        <dbReference type="RuleBase" id="RU003624"/>
    </source>
</evidence>
<dbReference type="PANTHER" id="PTHR11760">
    <property type="entry name" value="30S/40S RIBOSOMAL PROTEIN S3"/>
    <property type="match status" value="1"/>
</dbReference>
<evidence type="ECO:0000256" key="3">
    <source>
        <dbReference type="ARBA" id="ARBA00022884"/>
    </source>
</evidence>
<dbReference type="Pfam" id="PF00189">
    <property type="entry name" value="Ribosomal_S3_C"/>
    <property type="match status" value="1"/>
</dbReference>
<protein>
    <recommendedName>
        <fullName evidence="7 8">Small ribosomal subunit protein uS3</fullName>
    </recommendedName>
</protein>
<organism evidence="11 12">
    <name type="scientific">Candidatus Uhrbacteria bacterium GW2011_GWC2_41_11</name>
    <dbReference type="NCBI Taxonomy" id="1618985"/>
    <lineage>
        <taxon>Bacteria</taxon>
        <taxon>Candidatus Uhriibacteriota</taxon>
    </lineage>
</organism>
<comment type="function">
    <text evidence="6 8">Binds the lower part of the 30S subunit head. Binds mRNA in the 70S ribosome, positioning it for translation.</text>
</comment>